<protein>
    <submittedName>
        <fullName evidence="1">Uncharacterized protein</fullName>
    </submittedName>
</protein>
<name>A0A6N2MVB9_SALVM</name>
<evidence type="ECO:0000313" key="1">
    <source>
        <dbReference type="EMBL" id="VFU52172.1"/>
    </source>
</evidence>
<gene>
    <name evidence="1" type="ORF">SVIM_LOCUS356213</name>
</gene>
<sequence length="128" mass="14547">MVVCGYELCFGFVSCGLLNDTNCCQEFVASFVLFTQLLSCGLLIVANCCQEFVASFVLFTPLLRLMAVPLKNIKKYLFYPFIQARVCRIWIPMQNGHTSSFNCLLVDHQVGPYKDHPKQEMQNFSIST</sequence>
<dbReference type="EMBL" id="CAADRP010001785">
    <property type="protein sequence ID" value="VFU52172.1"/>
    <property type="molecule type" value="Genomic_DNA"/>
</dbReference>
<dbReference type="AlphaFoldDB" id="A0A6N2MVB9"/>
<reference evidence="1" key="1">
    <citation type="submission" date="2019-03" db="EMBL/GenBank/DDBJ databases">
        <authorList>
            <person name="Mank J."/>
            <person name="Almeida P."/>
        </authorList>
    </citation>
    <scope>NUCLEOTIDE SEQUENCE</scope>
    <source>
        <strain evidence="1">78183</strain>
    </source>
</reference>
<proteinExistence type="predicted"/>
<accession>A0A6N2MVB9</accession>
<organism evidence="1">
    <name type="scientific">Salix viminalis</name>
    <name type="common">Common osier</name>
    <name type="synonym">Basket willow</name>
    <dbReference type="NCBI Taxonomy" id="40686"/>
    <lineage>
        <taxon>Eukaryota</taxon>
        <taxon>Viridiplantae</taxon>
        <taxon>Streptophyta</taxon>
        <taxon>Embryophyta</taxon>
        <taxon>Tracheophyta</taxon>
        <taxon>Spermatophyta</taxon>
        <taxon>Magnoliopsida</taxon>
        <taxon>eudicotyledons</taxon>
        <taxon>Gunneridae</taxon>
        <taxon>Pentapetalae</taxon>
        <taxon>rosids</taxon>
        <taxon>fabids</taxon>
        <taxon>Malpighiales</taxon>
        <taxon>Salicaceae</taxon>
        <taxon>Saliceae</taxon>
        <taxon>Salix</taxon>
    </lineage>
</organism>